<dbReference type="Proteomes" id="UP000569951">
    <property type="component" value="Unassembled WGS sequence"/>
</dbReference>
<comment type="function">
    <text evidence="10 11">Phosphorylation of dTMP to form dTDP in both de novo and salvage pathways of dTTP synthesis.</text>
</comment>
<feature type="binding site" evidence="11">
    <location>
        <begin position="10"/>
        <end position="17"/>
    </location>
    <ligand>
        <name>ATP</name>
        <dbReference type="ChEBI" id="CHEBI:30616"/>
    </ligand>
</feature>
<keyword evidence="6 11" id="KW-0547">Nucleotide-binding</keyword>
<dbReference type="InterPro" id="IPR018094">
    <property type="entry name" value="Thymidylate_kinase"/>
</dbReference>
<dbReference type="CDD" id="cd01672">
    <property type="entry name" value="TMPK"/>
    <property type="match status" value="1"/>
</dbReference>
<comment type="caution">
    <text evidence="13">The sequence shown here is derived from an EMBL/GenBank/DDBJ whole genome shotgun (WGS) entry which is preliminary data.</text>
</comment>
<evidence type="ECO:0000259" key="12">
    <source>
        <dbReference type="Pfam" id="PF02223"/>
    </source>
</evidence>
<gene>
    <name evidence="11" type="primary">tmk</name>
    <name evidence="13" type="ORF">HNR42_002647</name>
</gene>
<dbReference type="Pfam" id="PF02223">
    <property type="entry name" value="Thymidylate_kin"/>
    <property type="match status" value="1"/>
</dbReference>
<dbReference type="SUPFAM" id="SSF52540">
    <property type="entry name" value="P-loop containing nucleoside triphosphate hydrolases"/>
    <property type="match status" value="1"/>
</dbReference>
<comment type="catalytic activity">
    <reaction evidence="9 11">
        <text>dTMP + ATP = dTDP + ADP</text>
        <dbReference type="Rhea" id="RHEA:13517"/>
        <dbReference type="ChEBI" id="CHEBI:30616"/>
        <dbReference type="ChEBI" id="CHEBI:58369"/>
        <dbReference type="ChEBI" id="CHEBI:63528"/>
        <dbReference type="ChEBI" id="CHEBI:456216"/>
        <dbReference type="EC" id="2.7.4.9"/>
    </reaction>
</comment>
<sequence>MSGLFISLEGPEGAGKSTQARHLAAALRAEGRAVLETREPGGTPLGDRVREAVLYAEIEVAPVAEFLLYSASRAQLVRDVIRPALERGEVVICDRYADSSMAYQGHGRGLPLEFVEDVTWQATGGLRPHLTFLFDLDPRIGLERAARKGQPDRLERADLSFHARVREGFLELARAQPERIYVLDATRPEPEITAEILEVLRSSLRYLPAGRPE</sequence>
<evidence type="ECO:0000256" key="6">
    <source>
        <dbReference type="ARBA" id="ARBA00022741"/>
    </source>
</evidence>
<evidence type="ECO:0000256" key="3">
    <source>
        <dbReference type="ARBA" id="ARBA00017144"/>
    </source>
</evidence>
<dbReference type="Gene3D" id="3.40.50.300">
    <property type="entry name" value="P-loop containing nucleotide triphosphate hydrolases"/>
    <property type="match status" value="1"/>
</dbReference>
<comment type="similarity">
    <text evidence="1 11">Belongs to the thymidylate kinase family.</text>
</comment>
<protein>
    <recommendedName>
        <fullName evidence="3 11">Thymidylate kinase</fullName>
        <ecNumber evidence="2 11">2.7.4.9</ecNumber>
    </recommendedName>
    <alternativeName>
        <fullName evidence="11">dTMP kinase</fullName>
    </alternativeName>
</protein>
<dbReference type="InterPro" id="IPR039430">
    <property type="entry name" value="Thymidylate_kin-like_dom"/>
</dbReference>
<evidence type="ECO:0000256" key="5">
    <source>
        <dbReference type="ARBA" id="ARBA00022727"/>
    </source>
</evidence>
<dbReference type="HAMAP" id="MF_00165">
    <property type="entry name" value="Thymidylate_kinase"/>
    <property type="match status" value="1"/>
</dbReference>
<dbReference type="PANTHER" id="PTHR10344:SF4">
    <property type="entry name" value="UMP-CMP KINASE 2, MITOCHONDRIAL"/>
    <property type="match status" value="1"/>
</dbReference>
<evidence type="ECO:0000256" key="9">
    <source>
        <dbReference type="ARBA" id="ARBA00048743"/>
    </source>
</evidence>
<name>A0A841I4I8_9DEIO</name>
<keyword evidence="5 11" id="KW-0545">Nucleotide biosynthesis</keyword>
<evidence type="ECO:0000256" key="8">
    <source>
        <dbReference type="ARBA" id="ARBA00022840"/>
    </source>
</evidence>
<dbReference type="EC" id="2.7.4.9" evidence="2 11"/>
<dbReference type="NCBIfam" id="TIGR00041">
    <property type="entry name" value="DTMP_kinase"/>
    <property type="match status" value="1"/>
</dbReference>
<evidence type="ECO:0000256" key="11">
    <source>
        <dbReference type="HAMAP-Rule" id="MF_00165"/>
    </source>
</evidence>
<accession>A0A841I4I8</accession>
<dbReference type="InterPro" id="IPR027417">
    <property type="entry name" value="P-loop_NTPase"/>
</dbReference>
<evidence type="ECO:0000313" key="13">
    <source>
        <dbReference type="EMBL" id="MBB6099209.1"/>
    </source>
</evidence>
<dbReference type="RefSeq" id="WP_343058403.1">
    <property type="nucleotide sequence ID" value="NZ_JACHHG010000010.1"/>
</dbReference>
<reference evidence="13 14" key="1">
    <citation type="submission" date="2020-08" db="EMBL/GenBank/DDBJ databases">
        <title>Genomic Encyclopedia of Type Strains, Phase IV (KMG-IV): sequencing the most valuable type-strain genomes for metagenomic binning, comparative biology and taxonomic classification.</title>
        <authorList>
            <person name="Goeker M."/>
        </authorList>
    </citation>
    <scope>NUCLEOTIDE SEQUENCE [LARGE SCALE GENOMIC DNA]</scope>
    <source>
        <strain evidence="13 14">DSM 21458</strain>
    </source>
</reference>
<proteinExistence type="inferred from homology"/>
<evidence type="ECO:0000313" key="14">
    <source>
        <dbReference type="Proteomes" id="UP000569951"/>
    </source>
</evidence>
<dbReference type="PROSITE" id="PS01331">
    <property type="entry name" value="THYMIDYLATE_KINASE"/>
    <property type="match status" value="1"/>
</dbReference>
<dbReference type="GO" id="GO:0005524">
    <property type="term" value="F:ATP binding"/>
    <property type="evidence" value="ECO:0007669"/>
    <property type="project" value="UniProtKB-UniRule"/>
</dbReference>
<evidence type="ECO:0000256" key="2">
    <source>
        <dbReference type="ARBA" id="ARBA00012980"/>
    </source>
</evidence>
<dbReference type="InterPro" id="IPR018095">
    <property type="entry name" value="Thymidylate_kin_CS"/>
</dbReference>
<dbReference type="AlphaFoldDB" id="A0A841I4I8"/>
<feature type="domain" description="Thymidylate kinase-like" evidence="12">
    <location>
        <begin position="8"/>
        <end position="196"/>
    </location>
</feature>
<dbReference type="GO" id="GO:0004798">
    <property type="term" value="F:dTMP kinase activity"/>
    <property type="evidence" value="ECO:0007669"/>
    <property type="project" value="UniProtKB-UniRule"/>
</dbReference>
<evidence type="ECO:0000256" key="10">
    <source>
        <dbReference type="ARBA" id="ARBA00057735"/>
    </source>
</evidence>
<keyword evidence="14" id="KW-1185">Reference proteome</keyword>
<evidence type="ECO:0000256" key="1">
    <source>
        <dbReference type="ARBA" id="ARBA00009776"/>
    </source>
</evidence>
<dbReference type="FunFam" id="3.40.50.300:FF:000225">
    <property type="entry name" value="Thymidylate kinase"/>
    <property type="match status" value="1"/>
</dbReference>
<keyword evidence="8 11" id="KW-0067">ATP-binding</keyword>
<evidence type="ECO:0000256" key="4">
    <source>
        <dbReference type="ARBA" id="ARBA00022679"/>
    </source>
</evidence>
<evidence type="ECO:0000256" key="7">
    <source>
        <dbReference type="ARBA" id="ARBA00022777"/>
    </source>
</evidence>
<dbReference type="GO" id="GO:0005829">
    <property type="term" value="C:cytosol"/>
    <property type="evidence" value="ECO:0007669"/>
    <property type="project" value="TreeGrafter"/>
</dbReference>
<dbReference type="GO" id="GO:0006227">
    <property type="term" value="P:dUDP biosynthetic process"/>
    <property type="evidence" value="ECO:0007669"/>
    <property type="project" value="TreeGrafter"/>
</dbReference>
<keyword evidence="7 11" id="KW-0418">Kinase</keyword>
<dbReference type="GO" id="GO:0006233">
    <property type="term" value="P:dTDP biosynthetic process"/>
    <property type="evidence" value="ECO:0007669"/>
    <property type="project" value="InterPro"/>
</dbReference>
<dbReference type="EMBL" id="JACHHG010000010">
    <property type="protein sequence ID" value="MBB6099209.1"/>
    <property type="molecule type" value="Genomic_DNA"/>
</dbReference>
<dbReference type="GO" id="GO:0006235">
    <property type="term" value="P:dTTP biosynthetic process"/>
    <property type="evidence" value="ECO:0007669"/>
    <property type="project" value="UniProtKB-UniRule"/>
</dbReference>
<keyword evidence="4 11" id="KW-0808">Transferase</keyword>
<organism evidence="13 14">
    <name type="scientific">Deinobacterium chartae</name>
    <dbReference type="NCBI Taxonomy" id="521158"/>
    <lineage>
        <taxon>Bacteria</taxon>
        <taxon>Thermotogati</taxon>
        <taxon>Deinococcota</taxon>
        <taxon>Deinococci</taxon>
        <taxon>Deinococcales</taxon>
        <taxon>Deinococcaceae</taxon>
        <taxon>Deinobacterium</taxon>
    </lineage>
</organism>
<dbReference type="PANTHER" id="PTHR10344">
    <property type="entry name" value="THYMIDYLATE KINASE"/>
    <property type="match status" value="1"/>
</dbReference>